<evidence type="ECO:0000256" key="2">
    <source>
        <dbReference type="SAM" id="MobiDB-lite"/>
    </source>
</evidence>
<feature type="compositionally biased region" description="Polar residues" evidence="2">
    <location>
        <begin position="85"/>
        <end position="95"/>
    </location>
</feature>
<dbReference type="EMBL" id="CAXAMM010005914">
    <property type="protein sequence ID" value="CAK9009127.1"/>
    <property type="molecule type" value="Genomic_DNA"/>
</dbReference>
<comment type="caution">
    <text evidence="3">The sequence shown here is derived from an EMBL/GenBank/DDBJ whole genome shotgun (WGS) entry which is preliminary data.</text>
</comment>
<protein>
    <submittedName>
        <fullName evidence="3">Uncharacterized protein</fullName>
    </submittedName>
</protein>
<gene>
    <name evidence="3" type="ORF">SCF082_LOCUS10180</name>
</gene>
<keyword evidence="4" id="KW-1185">Reference proteome</keyword>
<feature type="region of interest" description="Disordered" evidence="2">
    <location>
        <begin position="78"/>
        <end position="143"/>
    </location>
</feature>
<feature type="region of interest" description="Disordered" evidence="2">
    <location>
        <begin position="238"/>
        <end position="263"/>
    </location>
</feature>
<evidence type="ECO:0000313" key="4">
    <source>
        <dbReference type="Proteomes" id="UP001642464"/>
    </source>
</evidence>
<feature type="compositionally biased region" description="Basic and acidic residues" evidence="2">
    <location>
        <begin position="123"/>
        <end position="143"/>
    </location>
</feature>
<keyword evidence="1" id="KW-0175">Coiled coil</keyword>
<feature type="coiled-coil region" evidence="1">
    <location>
        <begin position="310"/>
        <end position="395"/>
    </location>
</feature>
<evidence type="ECO:0000256" key="1">
    <source>
        <dbReference type="SAM" id="Coils"/>
    </source>
</evidence>
<reference evidence="3 4" key="1">
    <citation type="submission" date="2024-02" db="EMBL/GenBank/DDBJ databases">
        <authorList>
            <person name="Chen Y."/>
            <person name="Shah S."/>
            <person name="Dougan E. K."/>
            <person name="Thang M."/>
            <person name="Chan C."/>
        </authorList>
    </citation>
    <scope>NUCLEOTIDE SEQUENCE [LARGE SCALE GENOMIC DNA]</scope>
</reference>
<dbReference type="Gene3D" id="1.25.40.10">
    <property type="entry name" value="Tetratricopeptide repeat domain"/>
    <property type="match status" value="1"/>
</dbReference>
<dbReference type="InterPro" id="IPR011990">
    <property type="entry name" value="TPR-like_helical_dom_sf"/>
</dbReference>
<evidence type="ECO:0000313" key="3">
    <source>
        <dbReference type="EMBL" id="CAK9009127.1"/>
    </source>
</evidence>
<name>A0ABP0J461_9DINO</name>
<organism evidence="3 4">
    <name type="scientific">Durusdinium trenchii</name>
    <dbReference type="NCBI Taxonomy" id="1381693"/>
    <lineage>
        <taxon>Eukaryota</taxon>
        <taxon>Sar</taxon>
        <taxon>Alveolata</taxon>
        <taxon>Dinophyceae</taxon>
        <taxon>Suessiales</taxon>
        <taxon>Symbiodiniaceae</taxon>
        <taxon>Durusdinium</taxon>
    </lineage>
</organism>
<dbReference type="Proteomes" id="UP001642464">
    <property type="component" value="Unassembled WGS sequence"/>
</dbReference>
<sequence>MGSASSVEGENCCSVQLRNQARPGECEEALPIWLTEGEIFPECETFRQGIECLRSQAAPEPGGSEALAVETLPASHAQLPKEACGSSTDASSKSPDQVLVPDDPVNGTSGELPTVAANAEAKSSSEQEPTLREDEKVPSKEEEPLLSLRNLLPYWQAWGDFAQAEKTARHAALQTLLRDSFCGWHDFAATEKAARHADMQRLLLHGLDTWHANVRLLLRCLHAWRDFAKAEKAERVVKGEKLTEAPPQPPLETEVEETPPEDPSSCLQEMLEGISRTNRAYWKELQLPAEQIILNEVQKIRPRRLDPKIMKEVKRALRNLEGALEDCATSEDMAVIMESELEIHKKIIQEIENDYVDTLNTKTDLAVLLQQLDKKEEAEQKLREVLTTMQAKNDKLDSQTIGGSSTSERVKENFALHFVMNGQASVIDKTGDIAFEGNIRREATFCIISFPGKFASGWDALVAALHGESVACVFLTTPETGLGKHKDDGSGKCWCSQIYGERNFKQFGYLVEMKDPDPEKLKQALENAKCTHAIVVPFHATPEERKAYEEEAKKAWEKYGKVASWGCEWFVVWMEQVKQAVQLGQRLQVVFFPGQRGQGKVAWDELSFRDLWDGVGCGGSQKAEIAYVEAMRKIEGDTWDYDEIDVKRFLFQEFHPNCKVFAEDPTDGSWREGTMVLTMPDSQSSETLSRV</sequence>
<proteinExistence type="predicted"/>
<accession>A0ABP0J461</accession>